<dbReference type="InterPro" id="IPR046408">
    <property type="entry name" value="CIAPIN1"/>
</dbReference>
<dbReference type="Pfam" id="PF05093">
    <property type="entry name" value="CIAPIN1"/>
    <property type="match status" value="1"/>
</dbReference>
<feature type="binding site" evidence="10">
    <location>
        <position position="253"/>
    </location>
    <ligand>
        <name>[2Fe-2S] cluster</name>
        <dbReference type="ChEBI" id="CHEBI:190135"/>
    </ligand>
</feature>
<dbReference type="PANTHER" id="PTHR13273">
    <property type="entry name" value="ANAMORSIN"/>
    <property type="match status" value="1"/>
</dbReference>
<dbReference type="GeneID" id="14917087"/>
<comment type="similarity">
    <text evidence="2 10">Belongs to the anamorsin family.</text>
</comment>
<dbReference type="SUPFAM" id="SSF53335">
    <property type="entry name" value="S-adenosyl-L-methionine-dependent methyltransferases"/>
    <property type="match status" value="1"/>
</dbReference>
<dbReference type="GO" id="GO:0046872">
    <property type="term" value="F:metal ion binding"/>
    <property type="evidence" value="ECO:0007669"/>
    <property type="project" value="UniProtKB-KW"/>
</dbReference>
<dbReference type="VEuPathDB" id="AmoebaDB:ACA1_352420"/>
<dbReference type="OrthoDB" id="311633at2759"/>
<keyword evidence="3 10" id="KW-0004">4Fe-4S</keyword>
<evidence type="ECO:0000256" key="7">
    <source>
        <dbReference type="ARBA" id="ARBA00023004"/>
    </source>
</evidence>
<feature type="binding site" evidence="10">
    <location>
        <position position="284"/>
    </location>
    <ligand>
        <name>[4Fe-4S] cluster</name>
        <dbReference type="ChEBI" id="CHEBI:49883"/>
    </ligand>
</feature>
<evidence type="ECO:0000256" key="2">
    <source>
        <dbReference type="ARBA" id="ARBA00008169"/>
    </source>
</evidence>
<dbReference type="HAMAP" id="MF_03115">
    <property type="entry name" value="Anamorsin"/>
    <property type="match status" value="1"/>
</dbReference>
<evidence type="ECO:0000313" key="13">
    <source>
        <dbReference type="EMBL" id="ELR16399.1"/>
    </source>
</evidence>
<dbReference type="Pfam" id="PF20922">
    <property type="entry name" value="Anamorsin_N"/>
    <property type="match status" value="1"/>
</dbReference>
<feature type="region of interest" description="Fe-S binding site A" evidence="10">
    <location>
        <begin position="242"/>
        <end position="258"/>
    </location>
</feature>
<dbReference type="OMA" id="GFINCRE"/>
<dbReference type="GO" id="GO:0009055">
    <property type="term" value="F:electron transfer activity"/>
    <property type="evidence" value="ECO:0007669"/>
    <property type="project" value="UniProtKB-UniRule"/>
</dbReference>
<comment type="function">
    <text evidence="10">Component of the cytosolic iron-sulfur (Fe-S) protein assembly (CIA) machinery. Required for the maturation of extramitochondrial Fe-S proteins. Part of an electron transfer chain functioning in an early step of cytosolic Fe-S biogenesis, facilitating the de novo assembly of a [4Fe-4S] cluster on the cytosolic Fe-S scaffold complex. Electrons are transferred from NADPH via a FAD- and FMN-containing diflavin oxidoreductase. Together with the diflavin oxidoreductase, also required for the assembly of the diferric tyrosyl radical cofactor of ribonucleotide reductase (RNR), probably by providing electrons for reduction during radical cofactor maturation in the catalytic small subunit.</text>
</comment>
<dbReference type="Gene3D" id="3.40.50.150">
    <property type="entry name" value="Vaccinia Virus protein VP39"/>
    <property type="match status" value="1"/>
</dbReference>
<comment type="domain">
    <text evidence="10">The twin Cx2C motifs are involved in the recognition by the mitochondrial MIA40-ERV1 disulfide relay system. The formation of 2 disulfide bonds in the Cx2C motifs through dithiol/disulfide exchange reactions effectively traps the protein in the mitochondrial intermembrane space.</text>
</comment>
<proteinExistence type="inferred from homology"/>
<feature type="region of interest" description="Fe-S binding site B" evidence="10">
    <location>
        <begin position="281"/>
        <end position="295"/>
    </location>
</feature>
<dbReference type="InterPro" id="IPR029063">
    <property type="entry name" value="SAM-dependent_MTases_sf"/>
</dbReference>
<dbReference type="RefSeq" id="XP_004338412.1">
    <property type="nucleotide sequence ID" value="XM_004338364.1"/>
</dbReference>
<dbReference type="STRING" id="1257118.L8GT74"/>
<organism evidence="13 14">
    <name type="scientific">Acanthamoeba castellanii (strain ATCC 30010 / Neff)</name>
    <dbReference type="NCBI Taxonomy" id="1257118"/>
    <lineage>
        <taxon>Eukaryota</taxon>
        <taxon>Amoebozoa</taxon>
        <taxon>Discosea</taxon>
        <taxon>Longamoebia</taxon>
        <taxon>Centramoebida</taxon>
        <taxon>Acanthamoebidae</taxon>
        <taxon>Acanthamoeba</taxon>
    </lineage>
</organism>
<feature type="binding site" evidence="10">
    <location>
        <position position="242"/>
    </location>
    <ligand>
        <name>[2Fe-2S] cluster</name>
        <dbReference type="ChEBI" id="CHEBI:190135"/>
    </ligand>
</feature>
<comment type="caution">
    <text evidence="10">Lacks conserved residue(s) required for the propagation of feature annotation.</text>
</comment>
<sequence>MADQSSYKKGDKILYITPAPAVPPEVSQLQEIVGSDGAVKVISRPQITDDKIGEPSSTYDMVISIGASAAGHQTDFLFELARVLKPSGSLVLREPLLLGSKEGIVTALRTEKEVESALLISGFTSTTFQNTQGASSVASFPALNGSADVQTQIATYEIRSVKPNWEFGASAALSLPKSSKPVSAAPVWSLSADDTIDASIPVAKPVSVGSTWKLDADDGDLIEDDALLEKEDLAKPDKVFDCGTSASGKKKACKDCSCGLAEELEAGQEVKKKTPEQASSCGSCYLGDAFRCASCPYLGLPAFKPGEKISLANME</sequence>
<evidence type="ECO:0000256" key="1">
    <source>
        <dbReference type="ARBA" id="ARBA00001966"/>
    </source>
</evidence>
<keyword evidence="14" id="KW-1185">Reference proteome</keyword>
<evidence type="ECO:0000256" key="5">
    <source>
        <dbReference type="ARBA" id="ARBA00022714"/>
    </source>
</evidence>
<dbReference type="InterPro" id="IPR007785">
    <property type="entry name" value="Anamorsin"/>
</dbReference>
<feature type="binding site" evidence="10">
    <location>
        <position position="295"/>
    </location>
    <ligand>
        <name>[4Fe-4S] cluster</name>
        <dbReference type="ChEBI" id="CHEBI:49883"/>
    </ligand>
</feature>
<feature type="short sequence motif" description="Cx2C motif 1" evidence="10">
    <location>
        <begin position="281"/>
        <end position="284"/>
    </location>
</feature>
<feature type="short sequence motif" description="Cx2C motif 2" evidence="10">
    <location>
        <begin position="292"/>
        <end position="295"/>
    </location>
</feature>
<dbReference type="GO" id="GO:0016226">
    <property type="term" value="P:iron-sulfur cluster assembly"/>
    <property type="evidence" value="ECO:0007669"/>
    <property type="project" value="UniProtKB-UniRule"/>
</dbReference>
<feature type="binding site" evidence="10">
    <location>
        <position position="292"/>
    </location>
    <ligand>
        <name>[4Fe-4S] cluster</name>
        <dbReference type="ChEBI" id="CHEBI:49883"/>
    </ligand>
</feature>
<evidence type="ECO:0000256" key="9">
    <source>
        <dbReference type="ARBA" id="ARBA00023128"/>
    </source>
</evidence>
<keyword evidence="9 10" id="KW-0496">Mitochondrion</keyword>
<protein>
    <recommendedName>
        <fullName evidence="10">Anamorsin homolog</fullName>
    </recommendedName>
    <alternativeName>
        <fullName evidence="10">Fe-S cluster assembly protein DRE2 homolog</fullName>
    </alternativeName>
</protein>
<evidence type="ECO:0000259" key="11">
    <source>
        <dbReference type="Pfam" id="PF05093"/>
    </source>
</evidence>
<comment type="cofactor">
    <cofactor evidence="10">
        <name>[2Fe-2S] cluster</name>
        <dbReference type="ChEBI" id="CHEBI:190135"/>
    </cofactor>
</comment>
<evidence type="ECO:0000313" key="14">
    <source>
        <dbReference type="Proteomes" id="UP000011083"/>
    </source>
</evidence>
<keyword evidence="5 10" id="KW-0001">2Fe-2S</keyword>
<evidence type="ECO:0000256" key="3">
    <source>
        <dbReference type="ARBA" id="ARBA00022485"/>
    </source>
</evidence>
<dbReference type="GO" id="GO:0005758">
    <property type="term" value="C:mitochondrial intermembrane space"/>
    <property type="evidence" value="ECO:0007669"/>
    <property type="project" value="UniProtKB-SubCell"/>
</dbReference>
<feature type="binding site" evidence="10">
    <location>
        <position position="256"/>
    </location>
    <ligand>
        <name>[2Fe-2S] cluster</name>
        <dbReference type="ChEBI" id="CHEBI:190135"/>
    </ligand>
</feature>
<dbReference type="Proteomes" id="UP000011083">
    <property type="component" value="Unassembled WGS sequence"/>
</dbReference>
<accession>L8GT74</accession>
<comment type="subcellular location">
    <subcellularLocation>
        <location evidence="10">Cytoplasm</location>
    </subcellularLocation>
    <subcellularLocation>
        <location evidence="10">Mitochondrion intermembrane space</location>
    </subcellularLocation>
</comment>
<dbReference type="KEGG" id="acan:ACA1_352420"/>
<dbReference type="GO" id="GO:0051537">
    <property type="term" value="F:2 iron, 2 sulfur cluster binding"/>
    <property type="evidence" value="ECO:0007669"/>
    <property type="project" value="UniProtKB-UniRule"/>
</dbReference>
<evidence type="ECO:0000259" key="12">
    <source>
        <dbReference type="Pfam" id="PF20922"/>
    </source>
</evidence>
<keyword evidence="6 10" id="KW-0479">Metal-binding</keyword>
<comment type="subunit">
    <text evidence="10">Monomer.</text>
</comment>
<dbReference type="EMBL" id="KB007999">
    <property type="protein sequence ID" value="ELR16399.1"/>
    <property type="molecule type" value="Genomic_DNA"/>
</dbReference>
<keyword evidence="7 10" id="KW-0408">Iron</keyword>
<name>L8GT74_ACACF</name>
<evidence type="ECO:0000256" key="8">
    <source>
        <dbReference type="ARBA" id="ARBA00023014"/>
    </source>
</evidence>
<feature type="binding site" evidence="10">
    <location>
        <position position="258"/>
    </location>
    <ligand>
        <name>[2Fe-2S] cluster</name>
        <dbReference type="ChEBI" id="CHEBI:190135"/>
    </ligand>
</feature>
<comment type="domain">
    <text evidence="10">The C-terminal domain binds 2 Fe-S clusters but is otherwise mostly in an intrinsically disordered conformation.</text>
</comment>
<comment type="cofactor">
    <cofactor evidence="1 10">
        <name>[4Fe-4S] cluster</name>
        <dbReference type="ChEBI" id="CHEBI:49883"/>
    </cofactor>
</comment>
<keyword evidence="4 10" id="KW-0963">Cytoplasm</keyword>
<evidence type="ECO:0000256" key="6">
    <source>
        <dbReference type="ARBA" id="ARBA00022723"/>
    </source>
</evidence>
<gene>
    <name evidence="13" type="ORF">ACA1_352420</name>
</gene>
<dbReference type="PANTHER" id="PTHR13273:SF14">
    <property type="entry name" value="ANAMORSIN"/>
    <property type="match status" value="1"/>
</dbReference>
<comment type="domain">
    <text evidence="10">The N-terminal domain has structural similarity with S-adenosyl-L-methionine-dependent methyltransferases, but does not bind S-adenosyl-L-methionine. It is required for correct assembly of the 2 Fe-S clusters.</text>
</comment>
<dbReference type="InterPro" id="IPR049011">
    <property type="entry name" value="Anamorsin_N_metazoan"/>
</dbReference>
<dbReference type="GO" id="GO:0051539">
    <property type="term" value="F:4 iron, 4 sulfur cluster binding"/>
    <property type="evidence" value="ECO:0007669"/>
    <property type="project" value="UniProtKB-KW"/>
</dbReference>
<keyword evidence="8 10" id="KW-0411">Iron-sulfur</keyword>
<evidence type="ECO:0000256" key="4">
    <source>
        <dbReference type="ARBA" id="ARBA00022490"/>
    </source>
</evidence>
<evidence type="ECO:0000256" key="10">
    <source>
        <dbReference type="HAMAP-Rule" id="MF_03115"/>
    </source>
</evidence>
<feature type="binding site" evidence="10">
    <location>
        <position position="281"/>
    </location>
    <ligand>
        <name>[4Fe-4S] cluster</name>
        <dbReference type="ChEBI" id="CHEBI:49883"/>
    </ligand>
</feature>
<reference evidence="13 14" key="1">
    <citation type="journal article" date="2013" name="Genome Biol.">
        <title>Genome of Acanthamoeba castellanii highlights extensive lateral gene transfer and early evolution of tyrosine kinase signaling.</title>
        <authorList>
            <person name="Clarke M."/>
            <person name="Lohan A.J."/>
            <person name="Liu B."/>
            <person name="Lagkouvardos I."/>
            <person name="Roy S."/>
            <person name="Zafar N."/>
            <person name="Bertelli C."/>
            <person name="Schilde C."/>
            <person name="Kianianmomeni A."/>
            <person name="Burglin T.R."/>
            <person name="Frech C."/>
            <person name="Turcotte B."/>
            <person name="Kopec K.O."/>
            <person name="Synnott J.M."/>
            <person name="Choo C."/>
            <person name="Paponov I."/>
            <person name="Finkler A."/>
            <person name="Soon Heng Tan C."/>
            <person name="Hutchins A.P."/>
            <person name="Weinmeier T."/>
            <person name="Rattei T."/>
            <person name="Chu J.S."/>
            <person name="Gimenez G."/>
            <person name="Irimia M."/>
            <person name="Rigden D.J."/>
            <person name="Fitzpatrick D.A."/>
            <person name="Lorenzo-Morales J."/>
            <person name="Bateman A."/>
            <person name="Chiu C.H."/>
            <person name="Tang P."/>
            <person name="Hegemann P."/>
            <person name="Fromm H."/>
            <person name="Raoult D."/>
            <person name="Greub G."/>
            <person name="Miranda-Saavedra D."/>
            <person name="Chen N."/>
            <person name="Nash P."/>
            <person name="Ginger M.L."/>
            <person name="Horn M."/>
            <person name="Schaap P."/>
            <person name="Caler L."/>
            <person name="Loftus B."/>
        </authorList>
    </citation>
    <scope>NUCLEOTIDE SEQUENCE [LARGE SCALE GENOMIC DNA]</scope>
    <source>
        <strain evidence="13 14">Neff</strain>
    </source>
</reference>
<feature type="domain" description="Anamorsin N-terminal" evidence="12">
    <location>
        <begin position="26"/>
        <end position="170"/>
    </location>
</feature>
<dbReference type="AlphaFoldDB" id="L8GT74"/>
<feature type="domain" description="Anamorsin C-terminal" evidence="11">
    <location>
        <begin position="268"/>
        <end position="311"/>
    </location>
</feature>